<accession>A0A1D1VUU7</accession>
<evidence type="ECO:0000313" key="2">
    <source>
        <dbReference type="Proteomes" id="UP000186922"/>
    </source>
</evidence>
<sequence length="91" mass="10006">MMERRTGTTWLAHSACPFGLPPPSPDCGWLVQPRKARRLTTSMGVCDRPQGGKKRDATCPRTFPRILVVQSCGDIYGRDAALRILPGPGRN</sequence>
<evidence type="ECO:0000313" key="1">
    <source>
        <dbReference type="EMBL" id="GAV05252.1"/>
    </source>
</evidence>
<name>A0A1D1VUU7_RAMVA</name>
<organism evidence="1 2">
    <name type="scientific">Ramazzottius varieornatus</name>
    <name type="common">Water bear</name>
    <name type="synonym">Tardigrade</name>
    <dbReference type="NCBI Taxonomy" id="947166"/>
    <lineage>
        <taxon>Eukaryota</taxon>
        <taxon>Metazoa</taxon>
        <taxon>Ecdysozoa</taxon>
        <taxon>Tardigrada</taxon>
        <taxon>Eutardigrada</taxon>
        <taxon>Parachela</taxon>
        <taxon>Hypsibioidea</taxon>
        <taxon>Ramazzottiidae</taxon>
        <taxon>Ramazzottius</taxon>
    </lineage>
</organism>
<proteinExistence type="predicted"/>
<gene>
    <name evidence="1" type="primary">RvY_15415-1</name>
    <name evidence="1" type="synonym">RvY_15415.1</name>
    <name evidence="1" type="ORF">RvY_15415</name>
</gene>
<comment type="caution">
    <text evidence="1">The sequence shown here is derived from an EMBL/GenBank/DDBJ whole genome shotgun (WGS) entry which is preliminary data.</text>
</comment>
<keyword evidence="2" id="KW-1185">Reference proteome</keyword>
<dbReference type="AlphaFoldDB" id="A0A1D1VUU7"/>
<dbReference type="Proteomes" id="UP000186922">
    <property type="component" value="Unassembled WGS sequence"/>
</dbReference>
<protein>
    <submittedName>
        <fullName evidence="1">Uncharacterized protein</fullName>
    </submittedName>
</protein>
<dbReference type="EMBL" id="BDGG01000012">
    <property type="protein sequence ID" value="GAV05252.1"/>
    <property type="molecule type" value="Genomic_DNA"/>
</dbReference>
<reference evidence="1 2" key="1">
    <citation type="journal article" date="2016" name="Nat. Commun.">
        <title>Extremotolerant tardigrade genome and improved radiotolerance of human cultured cells by tardigrade-unique protein.</title>
        <authorList>
            <person name="Hashimoto T."/>
            <person name="Horikawa D.D."/>
            <person name="Saito Y."/>
            <person name="Kuwahara H."/>
            <person name="Kozuka-Hata H."/>
            <person name="Shin-I T."/>
            <person name="Minakuchi Y."/>
            <person name="Ohishi K."/>
            <person name="Motoyama A."/>
            <person name="Aizu T."/>
            <person name="Enomoto A."/>
            <person name="Kondo K."/>
            <person name="Tanaka S."/>
            <person name="Hara Y."/>
            <person name="Koshikawa S."/>
            <person name="Sagara H."/>
            <person name="Miura T."/>
            <person name="Yokobori S."/>
            <person name="Miyagawa K."/>
            <person name="Suzuki Y."/>
            <person name="Kubo T."/>
            <person name="Oyama M."/>
            <person name="Kohara Y."/>
            <person name="Fujiyama A."/>
            <person name="Arakawa K."/>
            <person name="Katayama T."/>
            <person name="Toyoda A."/>
            <person name="Kunieda T."/>
        </authorList>
    </citation>
    <scope>NUCLEOTIDE SEQUENCE [LARGE SCALE GENOMIC DNA]</scope>
    <source>
        <strain evidence="1 2">YOKOZUNA-1</strain>
    </source>
</reference>